<dbReference type="EMBL" id="LYBW01000061">
    <property type="protein sequence ID" value="ODR89540.1"/>
    <property type="molecule type" value="Genomic_DNA"/>
</dbReference>
<organism evidence="1 2">
    <name type="scientific">Sinorhizobium alkalisoli</name>
    <dbReference type="NCBI Taxonomy" id="1752398"/>
    <lineage>
        <taxon>Bacteria</taxon>
        <taxon>Pseudomonadati</taxon>
        <taxon>Pseudomonadota</taxon>
        <taxon>Alphaproteobacteria</taxon>
        <taxon>Hyphomicrobiales</taxon>
        <taxon>Rhizobiaceae</taxon>
        <taxon>Sinorhizobium/Ensifer group</taxon>
        <taxon>Sinorhizobium</taxon>
    </lineage>
</organism>
<sequence length="342" mass="38833">MGSRTEAMTALGAKVQFLADPASYFDPPGRIMTKETHMSWVFIAECWVLKLKKPVKRAYLDFSTIAAREFYCNEELRLNRRLARDTYLAVRPLYCSEDGYLTFKPAERIADWLVEMRRLPTDEMLDARIGASRIAPDEIAGIADRLARFYSDSTPEIADGPVYIRHLLEEHEINRETLLRPEFDLATAGIDALIGWVGAGLSDMRSLIEARIAQGRIVEGHGDLRPEHVCLIDPPQVIDCLEFNRAMRIIDPYDEMNYLGLECEVLGAGWITPLLLSALDKVLGERPDDRLIALYGGFRALLRARLCLVHLLEHPVRKPEKWRPLALAYLNAARQRMSLVVA</sequence>
<evidence type="ECO:0000313" key="1">
    <source>
        <dbReference type="EMBL" id="ODR89540.1"/>
    </source>
</evidence>
<reference evidence="2" key="1">
    <citation type="submission" date="2016-05" db="EMBL/GenBank/DDBJ databases">
        <authorList>
            <person name="Li Y."/>
        </authorList>
    </citation>
    <scope>NUCLEOTIDE SEQUENCE [LARGE SCALE GENOMIC DNA]</scope>
    <source>
        <strain evidence="2">YIC4027</strain>
    </source>
</reference>
<dbReference type="InterPro" id="IPR011009">
    <property type="entry name" value="Kinase-like_dom_sf"/>
</dbReference>
<accession>A0A1E3V7J3</accession>
<comment type="caution">
    <text evidence="1">The sequence shown here is derived from an EMBL/GenBank/DDBJ whole genome shotgun (WGS) entry which is preliminary data.</text>
</comment>
<keyword evidence="2" id="KW-1185">Reference proteome</keyword>
<evidence type="ECO:0008006" key="3">
    <source>
        <dbReference type="Google" id="ProtNLM"/>
    </source>
</evidence>
<dbReference type="Proteomes" id="UP000094342">
    <property type="component" value="Unassembled WGS sequence"/>
</dbReference>
<dbReference type="SUPFAM" id="SSF56112">
    <property type="entry name" value="Protein kinase-like (PK-like)"/>
    <property type="match status" value="1"/>
</dbReference>
<name>A0A1E3V7J3_9HYPH</name>
<dbReference type="STRING" id="1752398.A8M32_19635"/>
<protein>
    <recommendedName>
        <fullName evidence="3">Aminoglycoside phosphotransferase domain-containing protein</fullName>
    </recommendedName>
</protein>
<proteinExistence type="predicted"/>
<gene>
    <name evidence="1" type="ORF">A8M32_19635</name>
</gene>
<evidence type="ECO:0000313" key="2">
    <source>
        <dbReference type="Proteomes" id="UP000094342"/>
    </source>
</evidence>
<dbReference type="AlphaFoldDB" id="A0A1E3V7J3"/>